<dbReference type="PANTHER" id="PTHR30069:SF29">
    <property type="entry name" value="HEMOGLOBIN AND HEMOGLOBIN-HAPTOGLOBIN-BINDING PROTEIN 1-RELATED"/>
    <property type="match status" value="1"/>
</dbReference>
<dbReference type="EMBL" id="AP014564">
    <property type="protein sequence ID" value="BAV94425.1"/>
    <property type="molecule type" value="Genomic_DNA"/>
</dbReference>
<dbReference type="InterPro" id="IPR008969">
    <property type="entry name" value="CarboxyPept-like_regulatory"/>
</dbReference>
<keyword evidence="3 8" id="KW-1134">Transmembrane beta strand</keyword>
<dbReference type="KEGG" id="ise:JBKA6_0412"/>
<evidence type="ECO:0000256" key="3">
    <source>
        <dbReference type="ARBA" id="ARBA00022452"/>
    </source>
</evidence>
<reference evidence="11 12" key="1">
    <citation type="submission" date="2014-03" db="EMBL/GenBank/DDBJ databases">
        <title>complete genome sequence of Flavobacteriaceae bacterium JBKA-6.</title>
        <authorList>
            <person name="Takano T."/>
            <person name="Nakamura Y."/>
            <person name="Takuma S."/>
            <person name="Yasuike M."/>
            <person name="Matsuyama T."/>
            <person name="Sakai T."/>
            <person name="Fujiwara A."/>
            <person name="Kimoto K."/>
            <person name="Fukuda Y."/>
            <person name="Kondo H."/>
            <person name="Hirono I."/>
            <person name="Nakayasu C."/>
        </authorList>
    </citation>
    <scope>NUCLEOTIDE SEQUENCE [LARGE SCALE GENOMIC DNA]</scope>
    <source>
        <strain evidence="11 12">JBKA-6</strain>
    </source>
</reference>
<dbReference type="Gene3D" id="2.170.130.10">
    <property type="entry name" value="TonB-dependent receptor, plug domain"/>
    <property type="match status" value="1"/>
</dbReference>
<protein>
    <submittedName>
        <fullName evidence="11">TonB-dependent receptor</fullName>
    </submittedName>
</protein>
<accession>A0A1J1DX56</accession>
<evidence type="ECO:0000256" key="7">
    <source>
        <dbReference type="ARBA" id="ARBA00023237"/>
    </source>
</evidence>
<organism evidence="11 12">
    <name type="scientific">Ichthyobacterium seriolicida</name>
    <dbReference type="NCBI Taxonomy" id="242600"/>
    <lineage>
        <taxon>Bacteria</taxon>
        <taxon>Pseudomonadati</taxon>
        <taxon>Bacteroidota</taxon>
        <taxon>Flavobacteriia</taxon>
        <taxon>Flavobacteriales</taxon>
        <taxon>Ichthyobacteriaceae</taxon>
        <taxon>Ichthyobacterium</taxon>
    </lineage>
</organism>
<dbReference type="GO" id="GO:0044718">
    <property type="term" value="P:siderophore transmembrane transport"/>
    <property type="evidence" value="ECO:0007669"/>
    <property type="project" value="TreeGrafter"/>
</dbReference>
<dbReference type="AlphaFoldDB" id="A0A1J1DX56"/>
<dbReference type="OrthoDB" id="9768177at2"/>
<evidence type="ECO:0000256" key="9">
    <source>
        <dbReference type="SAM" id="SignalP"/>
    </source>
</evidence>
<gene>
    <name evidence="11" type="ORF">JBKA6_0412</name>
</gene>
<dbReference type="SUPFAM" id="SSF56935">
    <property type="entry name" value="Porins"/>
    <property type="match status" value="1"/>
</dbReference>
<feature type="chain" id="PRO_5009618615" evidence="9">
    <location>
        <begin position="22"/>
        <end position="1077"/>
    </location>
</feature>
<evidence type="ECO:0000256" key="4">
    <source>
        <dbReference type="ARBA" id="ARBA00022692"/>
    </source>
</evidence>
<dbReference type="PROSITE" id="PS52016">
    <property type="entry name" value="TONB_DEPENDENT_REC_3"/>
    <property type="match status" value="1"/>
</dbReference>
<dbReference type="InterPro" id="IPR023997">
    <property type="entry name" value="TonB-dep_OMP_SusC/RagA_CS"/>
</dbReference>
<dbReference type="Pfam" id="PF13715">
    <property type="entry name" value="CarbopepD_reg_2"/>
    <property type="match status" value="1"/>
</dbReference>
<dbReference type="Proteomes" id="UP000243197">
    <property type="component" value="Chromosome"/>
</dbReference>
<proteinExistence type="inferred from homology"/>
<evidence type="ECO:0000313" key="12">
    <source>
        <dbReference type="Proteomes" id="UP000243197"/>
    </source>
</evidence>
<dbReference type="InterPro" id="IPR036942">
    <property type="entry name" value="Beta-barrel_TonB_sf"/>
</dbReference>
<dbReference type="NCBIfam" id="TIGR04056">
    <property type="entry name" value="OMP_RagA_SusC"/>
    <property type="match status" value="1"/>
</dbReference>
<comment type="subcellular location">
    <subcellularLocation>
        <location evidence="1 8">Cell outer membrane</location>
        <topology evidence="1 8">Multi-pass membrane protein</topology>
    </subcellularLocation>
</comment>
<evidence type="ECO:0000256" key="2">
    <source>
        <dbReference type="ARBA" id="ARBA00022448"/>
    </source>
</evidence>
<feature type="domain" description="TonB-dependent receptor plug" evidence="10">
    <location>
        <begin position="116"/>
        <end position="238"/>
    </location>
</feature>
<name>A0A1J1DX56_9FLAO</name>
<evidence type="ECO:0000256" key="5">
    <source>
        <dbReference type="ARBA" id="ARBA00022729"/>
    </source>
</evidence>
<evidence type="ECO:0000256" key="8">
    <source>
        <dbReference type="PROSITE-ProRule" id="PRU01360"/>
    </source>
</evidence>
<dbReference type="GO" id="GO:0009279">
    <property type="term" value="C:cell outer membrane"/>
    <property type="evidence" value="ECO:0007669"/>
    <property type="project" value="UniProtKB-SubCell"/>
</dbReference>
<keyword evidence="12" id="KW-1185">Reference proteome</keyword>
<dbReference type="InterPro" id="IPR012910">
    <property type="entry name" value="Plug_dom"/>
</dbReference>
<dbReference type="Pfam" id="PF07715">
    <property type="entry name" value="Plug"/>
    <property type="match status" value="1"/>
</dbReference>
<keyword evidence="6 8" id="KW-0472">Membrane</keyword>
<sequence>MNVTQKLLLFLGILFFQSSYAQKSKISGTITSKDNGEVLPAVSVIVKGSGIGTSSDYDGNYVIEASKGDVLEFSFIGMRTITVVVEDSNTIDVIMDSDAQVLEDVVVTALGIKRDKKSLGYSVQKVSGDNMNVVKSGNITNSLSGKVSGVRINKTNNMGGSSNVVIRGNSSLSGSNQALFVVDGVPVSNYFRNESNSDVPIDFGNIASDINPEDIESVEVLKGAAASVLYGSQAANGVIMITTKKGGTIGKKTMDITVNSSTSFGLLDRSTFPKYQKGYGAGYYGEKDWSNFFGEKNSGVATGQDASFGPAYSEDKKVYHWWSLYKSLGEEKYKKKGAWKYAENGPETYFETPITLSNSLSISGSDKGMTYRLSYTNHDEKGSEPNSSLKKDNFTVNTSYKFTDDLSSTLSVSNIRQSSIGRSRMGYNSNTMAMFRQWWATNVDLKEQKEAYEKTKKNISWNTNLDKNGNPQPAYWNNMYFERYENYTTDYRNRWLGNMSLDYKILDYDKLKVSALLRGALDTYSMDMDLRIAKGSNAMDLGDSGIEIDSGYFRGSRTSRILNYDAILNISFPITEDIGFVGLFGGNIKRDFVSYISSNTKGGLAVSGYYFLGNSLRDTAPPREDEEQVGLNSVYSNASFDYKKYLYMDLAFRVDQSSTLPKASNVYFYPSVSTSFIFTELFDIPTISFGKLRFNFAQVGAPAPYDVLIDRYKPLDNNGGIVSTLSSRKMNPDLKSEKTTSYELGLNLKFLENKLGLDIAAYHNLSKDQITYLPVSLSTGYADKVINGGEILNKGLEVSLNTYNVNMGSVSWSSSINWSLNRSLVVSLADGVDKITLGSYQSNVTVRATPGEPYGLIYGSDYVYDKNGQKIVHSEGPNKGKYKVTKTVNEVIGDQNPDWLLGWSNTFSYKGVSLSFLFDYQQGGDIYSLDMWYGMGTGLYEETDFLNDKGNPVRNKIADGGGYINPGVNEDGAKNETRLEVVDGTFGYGALPHKAFVYDASYIKLREVSLSYKLPVDNIKFLKGVTLGIVGSNLWILHKNLPHADPESALGAGNVQGISIGSLPVFRELAFNVKINF</sequence>
<dbReference type="RefSeq" id="WP_157776880.1">
    <property type="nucleotide sequence ID" value="NZ_AP014564.1"/>
</dbReference>
<keyword evidence="2 8" id="KW-0813">Transport</keyword>
<dbReference type="PANTHER" id="PTHR30069">
    <property type="entry name" value="TONB-DEPENDENT OUTER MEMBRANE RECEPTOR"/>
    <property type="match status" value="1"/>
</dbReference>
<keyword evidence="11" id="KW-0675">Receptor</keyword>
<feature type="signal peptide" evidence="9">
    <location>
        <begin position="1"/>
        <end position="21"/>
    </location>
</feature>
<dbReference type="InterPro" id="IPR039426">
    <property type="entry name" value="TonB-dep_rcpt-like"/>
</dbReference>
<dbReference type="Gene3D" id="2.40.170.20">
    <property type="entry name" value="TonB-dependent receptor, beta-barrel domain"/>
    <property type="match status" value="1"/>
</dbReference>
<evidence type="ECO:0000256" key="6">
    <source>
        <dbReference type="ARBA" id="ARBA00023136"/>
    </source>
</evidence>
<dbReference type="GO" id="GO:0015344">
    <property type="term" value="F:siderophore uptake transmembrane transporter activity"/>
    <property type="evidence" value="ECO:0007669"/>
    <property type="project" value="TreeGrafter"/>
</dbReference>
<dbReference type="InterPro" id="IPR023996">
    <property type="entry name" value="TonB-dep_OMP_SusC/RagA"/>
</dbReference>
<dbReference type="InterPro" id="IPR037066">
    <property type="entry name" value="Plug_dom_sf"/>
</dbReference>
<evidence type="ECO:0000259" key="10">
    <source>
        <dbReference type="Pfam" id="PF07715"/>
    </source>
</evidence>
<keyword evidence="4 8" id="KW-0812">Transmembrane</keyword>
<keyword evidence="5 9" id="KW-0732">Signal</keyword>
<dbReference type="Gene3D" id="2.60.40.1120">
    <property type="entry name" value="Carboxypeptidase-like, regulatory domain"/>
    <property type="match status" value="1"/>
</dbReference>
<evidence type="ECO:0000256" key="1">
    <source>
        <dbReference type="ARBA" id="ARBA00004571"/>
    </source>
</evidence>
<dbReference type="SUPFAM" id="SSF49464">
    <property type="entry name" value="Carboxypeptidase regulatory domain-like"/>
    <property type="match status" value="1"/>
</dbReference>
<dbReference type="NCBIfam" id="TIGR04057">
    <property type="entry name" value="SusC_RagA_signa"/>
    <property type="match status" value="1"/>
</dbReference>
<comment type="similarity">
    <text evidence="8">Belongs to the TonB-dependent receptor family.</text>
</comment>
<keyword evidence="7 8" id="KW-0998">Cell outer membrane</keyword>
<evidence type="ECO:0000313" key="11">
    <source>
        <dbReference type="EMBL" id="BAV94425.1"/>
    </source>
</evidence>